<evidence type="ECO:0000256" key="3">
    <source>
        <dbReference type="ARBA" id="ARBA00022723"/>
    </source>
</evidence>
<protein>
    <submittedName>
        <fullName evidence="9">Cytochrome-c peroxidase</fullName>
    </submittedName>
</protein>
<dbReference type="GO" id="GO:0030313">
    <property type="term" value="C:cell envelope"/>
    <property type="evidence" value="ECO:0007669"/>
    <property type="project" value="UniProtKB-SubCell"/>
</dbReference>
<organism evidence="9 10">
    <name type="scientific">Echinimonas agarilytica</name>
    <dbReference type="NCBI Taxonomy" id="1215918"/>
    <lineage>
        <taxon>Bacteria</taxon>
        <taxon>Pseudomonadati</taxon>
        <taxon>Pseudomonadota</taxon>
        <taxon>Gammaproteobacteria</taxon>
        <taxon>Alteromonadales</taxon>
        <taxon>Echinimonadaceae</taxon>
        <taxon>Echinimonas</taxon>
    </lineage>
</organism>
<feature type="domain" description="Cytochrome c" evidence="8">
    <location>
        <begin position="68"/>
        <end position="233"/>
    </location>
</feature>
<dbReference type="GO" id="GO:0004130">
    <property type="term" value="F:cytochrome-c peroxidase activity"/>
    <property type="evidence" value="ECO:0007669"/>
    <property type="project" value="TreeGrafter"/>
</dbReference>
<keyword evidence="9" id="KW-0575">Peroxidase</keyword>
<dbReference type="RefSeq" id="WP_251261942.1">
    <property type="nucleotide sequence ID" value="NZ_JAMQGP010000006.1"/>
</dbReference>
<keyword evidence="10" id="KW-1185">Reference proteome</keyword>
<name>A0AA42B7S3_9GAMM</name>
<keyword evidence="5 6" id="KW-0408">Iron</keyword>
<proteinExistence type="predicted"/>
<evidence type="ECO:0000259" key="8">
    <source>
        <dbReference type="PROSITE" id="PS51007"/>
    </source>
</evidence>
<dbReference type="AlphaFoldDB" id="A0AA42B7S3"/>
<evidence type="ECO:0000256" key="1">
    <source>
        <dbReference type="ARBA" id="ARBA00004196"/>
    </source>
</evidence>
<feature type="region of interest" description="Disordered" evidence="7">
    <location>
        <begin position="478"/>
        <end position="497"/>
    </location>
</feature>
<dbReference type="EMBL" id="JAMQGP010000006">
    <property type="protein sequence ID" value="MCM2680500.1"/>
    <property type="molecule type" value="Genomic_DNA"/>
</dbReference>
<dbReference type="PROSITE" id="PS51007">
    <property type="entry name" value="CYTC"/>
    <property type="match status" value="2"/>
</dbReference>
<sequence length="497" mass="53213">MNKRLNTFACTLMVAGLIGCGGGSSSDDTIVIDDPVPTLEPQIRQFAFENGAVLDPSDGLGLPKISEPLPQLGMQLFFSKSLGGELDSACVSCHHPLLGGGDDLSLPIGVGAVDPNFLGPGRMHDATAFEHDGGPTIPRNSPTTFNMGYWDKSVFHDGRINAVVGEFGSNGDDGFGIQTPDEGFKDIDPKAINLTQAQAMFPVISQDEMRGLFEPFASNEDVRDALALRLANQSIANNWLEQFQIAFEQPEGTADTLITYDNIAMALAEYERSQSFVKTPFQAFLNGDDDAISDSAKQGAMLFYQGVDNGGAGCAACHNGSIFTDEGFHVIATPQLGRGKNNGLTKDNDFGRFNFTKGTADTFAFRTPSLVNVTETAPYGHAGAFATLKEVIVHHLDPAQSVATYDYTASALQPGIQTDNAQRNTQDAMAELEVQMTAGTSLLKPAALTDDEIDDLIAFIESLTDPCTQNAECLADWIPSDQTPDPDGMRLEPSNSF</sequence>
<dbReference type="PANTHER" id="PTHR30600">
    <property type="entry name" value="CYTOCHROME C PEROXIDASE-RELATED"/>
    <property type="match status" value="1"/>
</dbReference>
<dbReference type="GO" id="GO:0020037">
    <property type="term" value="F:heme binding"/>
    <property type="evidence" value="ECO:0007669"/>
    <property type="project" value="InterPro"/>
</dbReference>
<gene>
    <name evidence="9" type="ORF">NAF29_12605</name>
</gene>
<dbReference type="GO" id="GO:0046872">
    <property type="term" value="F:metal ion binding"/>
    <property type="evidence" value="ECO:0007669"/>
    <property type="project" value="UniProtKB-KW"/>
</dbReference>
<dbReference type="PROSITE" id="PS51257">
    <property type="entry name" value="PROKAR_LIPOPROTEIN"/>
    <property type="match status" value="1"/>
</dbReference>
<dbReference type="GO" id="GO:0009055">
    <property type="term" value="F:electron transfer activity"/>
    <property type="evidence" value="ECO:0007669"/>
    <property type="project" value="InterPro"/>
</dbReference>
<dbReference type="SUPFAM" id="SSF46626">
    <property type="entry name" value="Cytochrome c"/>
    <property type="match status" value="2"/>
</dbReference>
<dbReference type="Gene3D" id="1.10.760.10">
    <property type="entry name" value="Cytochrome c-like domain"/>
    <property type="match status" value="2"/>
</dbReference>
<keyword evidence="4" id="KW-0560">Oxidoreductase</keyword>
<dbReference type="Proteomes" id="UP001165393">
    <property type="component" value="Unassembled WGS sequence"/>
</dbReference>
<reference evidence="9 10" key="1">
    <citation type="journal article" date="2013" name="Antonie Van Leeuwenhoek">
        <title>Echinimonas agarilytica gen. nov., sp. nov., a new gammaproteobacterium isolated from the sea urchin Strongylocentrotus intermedius.</title>
        <authorList>
            <person name="Nedashkovskaya O.I."/>
            <person name="Stenkova A.M."/>
            <person name="Zhukova N.V."/>
            <person name="Van Trappen S."/>
            <person name="Lee J.S."/>
            <person name="Kim S.B."/>
        </authorList>
    </citation>
    <scope>NUCLEOTIDE SEQUENCE [LARGE SCALE GENOMIC DNA]</scope>
    <source>
        <strain evidence="9 10">KMM 6351</strain>
    </source>
</reference>
<evidence type="ECO:0000313" key="10">
    <source>
        <dbReference type="Proteomes" id="UP001165393"/>
    </source>
</evidence>
<evidence type="ECO:0000256" key="5">
    <source>
        <dbReference type="ARBA" id="ARBA00023004"/>
    </source>
</evidence>
<accession>A0AA42B7S3</accession>
<dbReference type="InterPro" id="IPR004852">
    <property type="entry name" value="Di-haem_cyt_c_peroxidsae"/>
</dbReference>
<comment type="subcellular location">
    <subcellularLocation>
        <location evidence="1">Cell envelope</location>
    </subcellularLocation>
</comment>
<evidence type="ECO:0000313" key="9">
    <source>
        <dbReference type="EMBL" id="MCM2680500.1"/>
    </source>
</evidence>
<evidence type="ECO:0000256" key="2">
    <source>
        <dbReference type="ARBA" id="ARBA00022617"/>
    </source>
</evidence>
<keyword evidence="2 6" id="KW-0349">Heme</keyword>
<evidence type="ECO:0000256" key="7">
    <source>
        <dbReference type="SAM" id="MobiDB-lite"/>
    </source>
</evidence>
<evidence type="ECO:0000256" key="6">
    <source>
        <dbReference type="PROSITE-ProRule" id="PRU00433"/>
    </source>
</evidence>
<keyword evidence="3 6" id="KW-0479">Metal-binding</keyword>
<dbReference type="InterPro" id="IPR009056">
    <property type="entry name" value="Cyt_c-like_dom"/>
</dbReference>
<dbReference type="InterPro" id="IPR036909">
    <property type="entry name" value="Cyt_c-like_dom_sf"/>
</dbReference>
<feature type="domain" description="Cytochrome c" evidence="8">
    <location>
        <begin position="294"/>
        <end position="464"/>
    </location>
</feature>
<evidence type="ECO:0000256" key="4">
    <source>
        <dbReference type="ARBA" id="ARBA00023002"/>
    </source>
</evidence>
<dbReference type="Pfam" id="PF03150">
    <property type="entry name" value="CCP_MauG"/>
    <property type="match status" value="1"/>
</dbReference>
<dbReference type="InterPro" id="IPR051395">
    <property type="entry name" value="Cytochrome_c_Peroxidase/MauG"/>
</dbReference>
<comment type="caution">
    <text evidence="9">The sequence shown here is derived from an EMBL/GenBank/DDBJ whole genome shotgun (WGS) entry which is preliminary data.</text>
</comment>